<dbReference type="InterPro" id="IPR003819">
    <property type="entry name" value="TauD/TfdA-like"/>
</dbReference>
<dbReference type="Gene3D" id="3.30.2020.30">
    <property type="match status" value="1"/>
</dbReference>
<sequence length="378" mass="42991">MSTPYAFVIHEQPPAVVLDDGQQTREISPLWLRERTQASDQLEAMTRQRLFDSHAIDAALTLESASRVDEQHVALAFSDGHRETYDLRVLADELDDAAAIFPAAEPWDASLDQARVRFDWRRVLKEPAYFRDSLDAYLRYGYLILYGVPTDPERILQVGSHYGYVKETNFGRYFEVYSRPSGNDLAYRSVALGPHTDNPYRNPVPGIQLLHCLVNETSGGLSTLADSLKVLERLRREEPEGYALLKTTPVRFRFVDAGTELVTQRTMIQTDDDGHPTGVHYSPRLDALPLLSDAQTRQFHRARQRLGELLADPTYEARFTLDAGELMLFDNSRVLHGRTSYDPSEGQRHLQGCYLDTDGPRERFASLLKHHESIEEVA</sequence>
<dbReference type="GO" id="GO:0051213">
    <property type="term" value="F:dioxygenase activity"/>
    <property type="evidence" value="ECO:0007669"/>
    <property type="project" value="UniProtKB-KW"/>
</dbReference>
<evidence type="ECO:0000256" key="1">
    <source>
        <dbReference type="ARBA" id="ARBA00001954"/>
    </source>
</evidence>
<keyword evidence="3" id="KW-0479">Metal-binding</keyword>
<dbReference type="SUPFAM" id="SSF51197">
    <property type="entry name" value="Clavaminate synthase-like"/>
    <property type="match status" value="1"/>
</dbReference>
<protein>
    <submittedName>
        <fullName evidence="9">TauD/TfdA family dioxygenase</fullName>
    </submittedName>
</protein>
<proteinExistence type="inferred from homology"/>
<evidence type="ECO:0000256" key="5">
    <source>
        <dbReference type="ARBA" id="ARBA00023002"/>
    </source>
</evidence>
<keyword evidence="10" id="KW-1185">Reference proteome</keyword>
<comment type="similarity">
    <text evidence="2">Belongs to the gamma-BBH/TMLD family.</text>
</comment>
<dbReference type="Proteomes" id="UP001165369">
    <property type="component" value="Unassembled WGS sequence"/>
</dbReference>
<keyword evidence="5" id="KW-0560">Oxidoreductase</keyword>
<evidence type="ECO:0000256" key="4">
    <source>
        <dbReference type="ARBA" id="ARBA00022964"/>
    </source>
</evidence>
<dbReference type="RefSeq" id="WP_250062504.1">
    <property type="nucleotide sequence ID" value="NZ_JAMJPK010000006.1"/>
</dbReference>
<evidence type="ECO:0000259" key="7">
    <source>
        <dbReference type="Pfam" id="PF02668"/>
    </source>
</evidence>
<feature type="domain" description="Gamma-butyrobetaine hydroxylase-like N-terminal" evidence="8">
    <location>
        <begin position="20"/>
        <end position="90"/>
    </location>
</feature>
<dbReference type="Pfam" id="PF06155">
    <property type="entry name" value="GBBH-like_N"/>
    <property type="match status" value="1"/>
</dbReference>
<feature type="domain" description="TauD/TfdA-like" evidence="7">
    <location>
        <begin position="114"/>
        <end position="354"/>
    </location>
</feature>
<dbReference type="PANTHER" id="PTHR10696:SF25">
    <property type="entry name" value="OXIDOREDUCTASE AIM17-RELATED"/>
    <property type="match status" value="1"/>
</dbReference>
<comment type="cofactor">
    <cofactor evidence="1">
        <name>Fe(2+)</name>
        <dbReference type="ChEBI" id="CHEBI:29033"/>
    </cofactor>
</comment>
<dbReference type="EMBL" id="JAMJPK010000006">
    <property type="protein sequence ID" value="MCL7941540.1"/>
    <property type="molecule type" value="Genomic_DNA"/>
</dbReference>
<evidence type="ECO:0000256" key="3">
    <source>
        <dbReference type="ARBA" id="ARBA00022723"/>
    </source>
</evidence>
<dbReference type="InterPro" id="IPR010376">
    <property type="entry name" value="GBBH-like_N"/>
</dbReference>
<evidence type="ECO:0000259" key="8">
    <source>
        <dbReference type="Pfam" id="PF06155"/>
    </source>
</evidence>
<keyword evidence="4 9" id="KW-0223">Dioxygenase</keyword>
<dbReference type="PANTHER" id="PTHR10696">
    <property type="entry name" value="GAMMA-BUTYROBETAINE HYDROXYLASE-RELATED"/>
    <property type="match status" value="1"/>
</dbReference>
<gene>
    <name evidence="9" type="ORF">M8009_14720</name>
</gene>
<comment type="caution">
    <text evidence="9">The sequence shown here is derived from an EMBL/GenBank/DDBJ whole genome shotgun (WGS) entry which is preliminary data.</text>
</comment>
<name>A0ABT0T5A2_9GAMM</name>
<evidence type="ECO:0000313" key="10">
    <source>
        <dbReference type="Proteomes" id="UP001165369"/>
    </source>
</evidence>
<evidence type="ECO:0000313" key="9">
    <source>
        <dbReference type="EMBL" id="MCL7941540.1"/>
    </source>
</evidence>
<accession>A0ABT0T5A2</accession>
<keyword evidence="6" id="KW-0408">Iron</keyword>
<reference evidence="9" key="1">
    <citation type="submission" date="2022-05" db="EMBL/GenBank/DDBJ databases">
        <title>Halomonas geminus sp. nov. and Halomonas llamarensis sp. nov. isolated from high-altitude salars of the Atacama Desert.</title>
        <authorList>
            <person name="Hintersatz C."/>
            <person name="Rojas L.A."/>
            <person name="Wei T.-S."/>
            <person name="Kutschke S."/>
            <person name="Lehmann F."/>
            <person name="Jain R."/>
            <person name="Pollmann K."/>
        </authorList>
    </citation>
    <scope>NUCLEOTIDE SEQUENCE</scope>
    <source>
        <strain evidence="9">ATCH28</strain>
    </source>
</reference>
<dbReference type="Pfam" id="PF02668">
    <property type="entry name" value="TauD"/>
    <property type="match status" value="1"/>
</dbReference>
<organism evidence="9 10">
    <name type="scientific">Halomonas gemina</name>
    <dbReference type="NCBI Taxonomy" id="2945105"/>
    <lineage>
        <taxon>Bacteria</taxon>
        <taxon>Pseudomonadati</taxon>
        <taxon>Pseudomonadota</taxon>
        <taxon>Gammaproteobacteria</taxon>
        <taxon>Oceanospirillales</taxon>
        <taxon>Halomonadaceae</taxon>
        <taxon>Halomonas</taxon>
    </lineage>
</organism>
<dbReference type="Gene3D" id="3.60.130.10">
    <property type="entry name" value="Clavaminate synthase-like"/>
    <property type="match status" value="1"/>
</dbReference>
<evidence type="ECO:0000256" key="2">
    <source>
        <dbReference type="ARBA" id="ARBA00008654"/>
    </source>
</evidence>
<evidence type="ECO:0000256" key="6">
    <source>
        <dbReference type="ARBA" id="ARBA00023004"/>
    </source>
</evidence>
<dbReference type="InterPro" id="IPR038492">
    <property type="entry name" value="GBBH-like_N_sf"/>
</dbReference>
<dbReference type="InterPro" id="IPR042098">
    <property type="entry name" value="TauD-like_sf"/>
</dbReference>
<dbReference type="InterPro" id="IPR050411">
    <property type="entry name" value="AlphaKG_dependent_hydroxylases"/>
</dbReference>